<evidence type="ECO:0000313" key="4">
    <source>
        <dbReference type="Proteomes" id="UP000253153"/>
    </source>
</evidence>
<feature type="region of interest" description="Disordered" evidence="1">
    <location>
        <begin position="700"/>
        <end position="729"/>
    </location>
</feature>
<feature type="transmembrane region" description="Helical" evidence="2">
    <location>
        <begin position="604"/>
        <end position="626"/>
    </location>
</feature>
<evidence type="ECO:0000256" key="1">
    <source>
        <dbReference type="SAM" id="MobiDB-lite"/>
    </source>
</evidence>
<feature type="region of interest" description="Disordered" evidence="1">
    <location>
        <begin position="59"/>
        <end position="97"/>
    </location>
</feature>
<feature type="transmembrane region" description="Helical" evidence="2">
    <location>
        <begin position="110"/>
        <end position="134"/>
    </location>
</feature>
<dbReference type="AlphaFoldDB" id="A0A366SB74"/>
<feature type="transmembrane region" description="Helical" evidence="2">
    <location>
        <begin position="154"/>
        <end position="171"/>
    </location>
</feature>
<organism evidence="3 4">
    <name type="scientific">Fusarium coffeatum</name>
    <dbReference type="NCBI Taxonomy" id="231269"/>
    <lineage>
        <taxon>Eukaryota</taxon>
        <taxon>Fungi</taxon>
        <taxon>Dikarya</taxon>
        <taxon>Ascomycota</taxon>
        <taxon>Pezizomycotina</taxon>
        <taxon>Sordariomycetes</taxon>
        <taxon>Hypocreomycetidae</taxon>
        <taxon>Hypocreales</taxon>
        <taxon>Nectriaceae</taxon>
        <taxon>Fusarium</taxon>
        <taxon>Fusarium incarnatum-equiseti species complex</taxon>
    </lineage>
</organism>
<sequence length="729" mass="81603">MLPSSFRNVTYDAESGRNGSLMTPYAVAGICSGILIAILICIGLLARFWKKRPAKHANAQTYSQIRNQGSDGNVENTRPSPTPSRNESIMADVKSQSQPRKLKQADVTTYFVWGWNIVLTLVPLCFIALAVVVVNLDGQMRSSFGQHVLELTKLSPSLYPILFAAVVGRFYKNLARYCLEQSGGVRLAVLEQIFGSQSFATALERVFFVHTHIVLSVIILTTWALSPLGGQSSSRILGFGNATEVANGTINYLHPAYQVSSYLAHQSLVATKGSVAALYSSNLLSSLEQKRSPRDMWELPKIPQFRGDMEKIGKTYTVDLEELEIGYHHYASLLGVKLRGLGPPQEATEHNFTVQTSYIALDCRLTDERFDLDTNYWKNKTTSDRKGEGADVRLRAPVAWEEWNELDEPPPLELTYFIKWQMKARPSGYWSAINCTMQTIWVETDIHCGPRPTSTSCYAYQQRRINGTEHENRPPRLMRKRFGALQQALAYWPEASGDSGFDGPLATENYIMGELHPYSRQDYRDWSGVSQQEWDFYSESRRLTTAFNTFWDATLNPLGHTNVSFGALNSSNTAYEDEFNLEPFMNATVGTMTRTFEVYRASQLWVAILLTATIFLQVLAILGLVLEAIIVGPEVLGFASSLTRDNLYVPVPPVNSALDGAERARALGDIRLQLADVGPREESGYIAVHTLQNNKVEKVSAEDSEQQAGADEAVEHLDTRPLSRERLYR</sequence>
<proteinExistence type="predicted"/>
<dbReference type="GeneID" id="41990432"/>
<protein>
    <submittedName>
        <fullName evidence="3">Uncharacterized protein</fullName>
    </submittedName>
</protein>
<dbReference type="Proteomes" id="UP000253153">
    <property type="component" value="Unassembled WGS sequence"/>
</dbReference>
<evidence type="ECO:0000313" key="3">
    <source>
        <dbReference type="EMBL" id="RBR26202.1"/>
    </source>
</evidence>
<feature type="compositionally biased region" description="Basic and acidic residues" evidence="1">
    <location>
        <begin position="713"/>
        <end position="729"/>
    </location>
</feature>
<feature type="transmembrane region" description="Helical" evidence="2">
    <location>
        <begin position="206"/>
        <end position="225"/>
    </location>
</feature>
<keyword evidence="2" id="KW-1133">Transmembrane helix</keyword>
<feature type="transmembrane region" description="Helical" evidence="2">
    <location>
        <begin position="25"/>
        <end position="46"/>
    </location>
</feature>
<accession>A0A366SB74</accession>
<keyword evidence="2" id="KW-0812">Transmembrane</keyword>
<keyword evidence="2" id="KW-0472">Membrane</keyword>
<dbReference type="OrthoDB" id="3692311at2759"/>
<dbReference type="RefSeq" id="XP_031020793.1">
    <property type="nucleotide sequence ID" value="XM_031155136.1"/>
</dbReference>
<keyword evidence="4" id="KW-1185">Reference proteome</keyword>
<name>A0A366SB74_9HYPO</name>
<evidence type="ECO:0000256" key="2">
    <source>
        <dbReference type="SAM" id="Phobius"/>
    </source>
</evidence>
<reference evidence="3 4" key="1">
    <citation type="submission" date="2018-06" db="EMBL/GenBank/DDBJ databases">
        <title>Fusarium incarnatum-equiseti species complex species 28.</title>
        <authorList>
            <person name="Gardiner D.M."/>
        </authorList>
    </citation>
    <scope>NUCLEOTIDE SEQUENCE [LARGE SCALE GENOMIC DNA]</scope>
    <source>
        <strain evidence="3 4">FIESC_28</strain>
    </source>
</reference>
<comment type="caution">
    <text evidence="3">The sequence shown here is derived from an EMBL/GenBank/DDBJ whole genome shotgun (WGS) entry which is preliminary data.</text>
</comment>
<feature type="compositionally biased region" description="Polar residues" evidence="1">
    <location>
        <begin position="59"/>
        <end position="87"/>
    </location>
</feature>
<dbReference type="EMBL" id="QKXC01000025">
    <property type="protein sequence ID" value="RBR26202.1"/>
    <property type="molecule type" value="Genomic_DNA"/>
</dbReference>
<gene>
    <name evidence="3" type="ORF">FIESC28_00985</name>
</gene>